<feature type="domain" description="Purple acid phosphatase N-terminal" evidence="3">
    <location>
        <begin position="33"/>
        <end position="111"/>
    </location>
</feature>
<evidence type="ECO:0000259" key="2">
    <source>
        <dbReference type="Pfam" id="PF00149"/>
    </source>
</evidence>
<dbReference type="Gene3D" id="3.60.21.10">
    <property type="match status" value="1"/>
</dbReference>
<dbReference type="KEGG" id="senf:GJR95_18825"/>
<dbReference type="Proteomes" id="UP000464577">
    <property type="component" value="Chromosome"/>
</dbReference>
<evidence type="ECO:0000256" key="1">
    <source>
        <dbReference type="ARBA" id="ARBA00022729"/>
    </source>
</evidence>
<dbReference type="InterPro" id="IPR029052">
    <property type="entry name" value="Metallo-depent_PP-like"/>
</dbReference>
<dbReference type="SUPFAM" id="SSF56300">
    <property type="entry name" value="Metallo-dependent phosphatases"/>
    <property type="match status" value="1"/>
</dbReference>
<organism evidence="4 5">
    <name type="scientific">Spirosoma endbachense</name>
    <dbReference type="NCBI Taxonomy" id="2666025"/>
    <lineage>
        <taxon>Bacteria</taxon>
        <taxon>Pseudomonadati</taxon>
        <taxon>Bacteroidota</taxon>
        <taxon>Cytophagia</taxon>
        <taxon>Cytophagales</taxon>
        <taxon>Cytophagaceae</taxon>
        <taxon>Spirosoma</taxon>
    </lineage>
</organism>
<evidence type="ECO:0000259" key="3">
    <source>
        <dbReference type="Pfam" id="PF16656"/>
    </source>
</evidence>
<name>A0A6P1VW05_9BACT</name>
<keyword evidence="5" id="KW-1185">Reference proteome</keyword>
<dbReference type="Pfam" id="PF00149">
    <property type="entry name" value="Metallophos"/>
    <property type="match status" value="1"/>
</dbReference>
<dbReference type="InterPro" id="IPR004843">
    <property type="entry name" value="Calcineurin-like_PHP"/>
</dbReference>
<dbReference type="PANTHER" id="PTHR45867">
    <property type="entry name" value="PURPLE ACID PHOSPHATASE"/>
    <property type="match status" value="1"/>
</dbReference>
<dbReference type="PANTHER" id="PTHR45867:SF3">
    <property type="entry name" value="ACID PHOSPHATASE TYPE 7"/>
    <property type="match status" value="1"/>
</dbReference>
<accession>A0A6P1VW05</accession>
<dbReference type="RefSeq" id="WP_162387346.1">
    <property type="nucleotide sequence ID" value="NZ_CP045997.1"/>
</dbReference>
<dbReference type="InterPro" id="IPR015914">
    <property type="entry name" value="PAPs_N"/>
</dbReference>
<dbReference type="SUPFAM" id="SSF49363">
    <property type="entry name" value="Purple acid phosphatase, N-terminal domain"/>
    <property type="match status" value="1"/>
</dbReference>
<dbReference type="Gene3D" id="2.60.40.380">
    <property type="entry name" value="Purple acid phosphatase-like, N-terminal"/>
    <property type="match status" value="1"/>
</dbReference>
<dbReference type="Pfam" id="PF16656">
    <property type="entry name" value="Pur_ac_phosph_N"/>
    <property type="match status" value="1"/>
</dbReference>
<dbReference type="InterPro" id="IPR008963">
    <property type="entry name" value="Purple_acid_Pase-like_N"/>
</dbReference>
<dbReference type="GO" id="GO:0046872">
    <property type="term" value="F:metal ion binding"/>
    <property type="evidence" value="ECO:0007669"/>
    <property type="project" value="InterPro"/>
</dbReference>
<reference evidence="4 5" key="1">
    <citation type="submission" date="2019-11" db="EMBL/GenBank/DDBJ databases">
        <title>Spirosoma endbachense sp. nov., isolated from a natural salt meadow.</title>
        <authorList>
            <person name="Rojas J."/>
            <person name="Ambika Manirajan B."/>
            <person name="Ratering S."/>
            <person name="Suarez C."/>
            <person name="Geissler-Plaum R."/>
            <person name="Schnell S."/>
        </authorList>
    </citation>
    <scope>NUCLEOTIDE SEQUENCE [LARGE SCALE GENOMIC DNA]</scope>
    <source>
        <strain evidence="4 5">I-24</strain>
    </source>
</reference>
<dbReference type="EMBL" id="CP045997">
    <property type="protein sequence ID" value="QHV96935.1"/>
    <property type="molecule type" value="Genomic_DNA"/>
</dbReference>
<feature type="domain" description="Calcineurin-like phosphoesterase" evidence="2">
    <location>
        <begin position="122"/>
        <end position="326"/>
    </location>
</feature>
<evidence type="ECO:0000313" key="5">
    <source>
        <dbReference type="Proteomes" id="UP000464577"/>
    </source>
</evidence>
<dbReference type="GO" id="GO:0003993">
    <property type="term" value="F:acid phosphatase activity"/>
    <property type="evidence" value="ECO:0007669"/>
    <property type="project" value="InterPro"/>
</dbReference>
<proteinExistence type="predicted"/>
<gene>
    <name evidence="4" type="ORF">GJR95_18825</name>
</gene>
<protein>
    <submittedName>
        <fullName evidence="4">Metallophosphoesterase</fullName>
    </submittedName>
</protein>
<dbReference type="AlphaFoldDB" id="A0A6P1VW05"/>
<evidence type="ECO:0000313" key="4">
    <source>
        <dbReference type="EMBL" id="QHV96935.1"/>
    </source>
</evidence>
<sequence length="589" mass="64932">MIRLTLLHVIWIVSLTVVVTASVAQTVTRSPYLQTVTPTGITIRWRTDQPTNSRVRFGSNAGQLNQETTDPTATTEHIVTLTGLQPASRYYYAIGSSAGDLMTSSDQYFQTSPTSGSTVPVRIWALGDFGVGTANANQNAVLNHYRQAAQSHPADIWLWLGDNAYNQGFDAQYQQNLFDIYTDILKHVPVWSTPGNHEYIDNPNNLNIDYFNLVSVPQQAEAGGVPSGSKLNYSFNYANIHFVSLDSEGNDGSRLYDPAGRQAQWLVSDLAANHQPWTIVFFHHPPYTKGSHNSDTENDLIQIRQQLLPILEQYQVDLVLSGHSHLYERSYLMKGHYGQANTFDLNQHAVSTSNARYDGSPNSCPIINKQAGTIYVVSGSGGQLGGQSVGYPHQAMVYSDNQVGGSMLIDVNDNRLDAQWLAADGTVRDKFTVFKKVSQRRYFLTIPDKPLTLAASWPGNYTWNSGQTSRTVSVSPAVSTTYTVTDQSGCLTDVFTVDVDNSTDTNLKFEGQLTINPNPTTGATAIKVSIPAPQTIDLHVTDNQGLVIFEKQYVNTAEVNEQINLTVPGDYLFIARVGSQVLARMNFKL</sequence>
<keyword evidence="1" id="KW-0732">Signal</keyword>